<evidence type="ECO:0000313" key="1">
    <source>
        <dbReference type="EMBL" id="KAK3686462.1"/>
    </source>
</evidence>
<gene>
    <name evidence="1" type="ORF">LTR37_019781</name>
</gene>
<reference evidence="1" key="1">
    <citation type="submission" date="2023-07" db="EMBL/GenBank/DDBJ databases">
        <title>Black Yeasts Isolated from many extreme environments.</title>
        <authorList>
            <person name="Coleine C."/>
            <person name="Stajich J.E."/>
            <person name="Selbmann L."/>
        </authorList>
    </citation>
    <scope>NUCLEOTIDE SEQUENCE</scope>
    <source>
        <strain evidence="1">CCFEE 5714</strain>
    </source>
</reference>
<evidence type="ECO:0000313" key="2">
    <source>
        <dbReference type="Proteomes" id="UP001281147"/>
    </source>
</evidence>
<organism evidence="1 2">
    <name type="scientific">Vermiconidia calcicola</name>
    <dbReference type="NCBI Taxonomy" id="1690605"/>
    <lineage>
        <taxon>Eukaryota</taxon>
        <taxon>Fungi</taxon>
        <taxon>Dikarya</taxon>
        <taxon>Ascomycota</taxon>
        <taxon>Pezizomycotina</taxon>
        <taxon>Dothideomycetes</taxon>
        <taxon>Dothideomycetidae</taxon>
        <taxon>Mycosphaerellales</taxon>
        <taxon>Extremaceae</taxon>
        <taxon>Vermiconidia</taxon>
    </lineage>
</organism>
<dbReference type="Proteomes" id="UP001281147">
    <property type="component" value="Unassembled WGS sequence"/>
</dbReference>
<sequence>MSQPMKATETPLFTAAKDRISCYQLSDTSPVRDSRIHEIVGFAVKHTPSSFNVQSARAVILLKDEHKALWDLADDVAKATVPEAHEKMLAKMIQGFRAAYGTILLLEDQDSLESLRAKYALFGHLVPEWSEASSGMHQYLIWTALQLEGLGCNLQHFNFMPEFTDAVRERWDLPKTWELKSQLVFGAPSDGRMVRKRERTYLPLEGRSLAPYLRPDSVNLNSDADDPSDAGRTAYQLSPGQGVG</sequence>
<keyword evidence="2" id="KW-1185">Reference proteome</keyword>
<comment type="caution">
    <text evidence="1">The sequence shown here is derived from an EMBL/GenBank/DDBJ whole genome shotgun (WGS) entry which is preliminary data.</text>
</comment>
<protein>
    <submittedName>
        <fullName evidence="1">Uncharacterized protein</fullName>
    </submittedName>
</protein>
<name>A0ACC3MDF0_9PEZI</name>
<accession>A0ACC3MDF0</accession>
<proteinExistence type="predicted"/>
<dbReference type="EMBL" id="JAUTXU010000318">
    <property type="protein sequence ID" value="KAK3686462.1"/>
    <property type="molecule type" value="Genomic_DNA"/>
</dbReference>